<dbReference type="eggNOG" id="ENOG502SBQH">
    <property type="taxonomic scope" value="Eukaryota"/>
</dbReference>
<dbReference type="GO" id="GO:0010772">
    <property type="term" value="P:meiotic DNA recombinase assembly involved in reciprocal meiotic recombination"/>
    <property type="evidence" value="ECO:0007669"/>
    <property type="project" value="TreeGrafter"/>
</dbReference>
<reference evidence="5 6" key="1">
    <citation type="journal article" date="2008" name="Nat. Biotechnol.">
        <title>Genome sequencing and analysis of the filamentous fungus Penicillium chrysogenum.</title>
        <authorList>
            <person name="van den Berg M.A."/>
            <person name="Albang R."/>
            <person name="Albermann K."/>
            <person name="Badger J.H."/>
            <person name="Daran J.-M."/>
            <person name="Driessen A.J.M."/>
            <person name="Garcia-Estrada C."/>
            <person name="Fedorova N.D."/>
            <person name="Harris D.M."/>
            <person name="Heijne W.H.M."/>
            <person name="Joardar V.S."/>
            <person name="Kiel J.A.K.W."/>
            <person name="Kovalchuk A."/>
            <person name="Martin J.F."/>
            <person name="Nierman W.C."/>
            <person name="Nijland J.G."/>
            <person name="Pronk J.T."/>
            <person name="Roubos J.A."/>
            <person name="van der Klei I.J."/>
            <person name="van Peij N.N.M.E."/>
            <person name="Veenhuis M."/>
            <person name="von Doehren H."/>
            <person name="Wagner C."/>
            <person name="Wortman J.R."/>
            <person name="Bovenberg R.A.L."/>
        </authorList>
    </citation>
    <scope>NUCLEOTIDE SEQUENCE [LARGE SCALE GENOMIC DNA]</scope>
    <source>
        <strain evidence="6">ATCC 28089 / DSM 1075 / NRRL 1951 / Wisconsin 54-1255</strain>
    </source>
</reference>
<gene>
    <name evidence="5" type="ORF">Pc20g01230</name>
    <name evidence="5" type="ORF">PCH_Pc20g01230</name>
</gene>
<keyword evidence="4" id="KW-0175">Coiled coil</keyword>
<dbReference type="Pfam" id="PF07061">
    <property type="entry name" value="Swi5"/>
    <property type="match status" value="1"/>
</dbReference>
<dbReference type="GO" id="GO:0032798">
    <property type="term" value="C:Swi5-Sfr1 complex"/>
    <property type="evidence" value="ECO:0007669"/>
    <property type="project" value="TreeGrafter"/>
</dbReference>
<keyword evidence="2" id="KW-0227">DNA damage</keyword>
<name>B6HH47_PENRW</name>
<evidence type="ECO:0000256" key="2">
    <source>
        <dbReference type="ARBA" id="ARBA00022763"/>
    </source>
</evidence>
<dbReference type="STRING" id="500485.B6HH47"/>
<evidence type="ECO:0000256" key="1">
    <source>
        <dbReference type="ARBA" id="ARBA00008060"/>
    </source>
</evidence>
<comment type="similarity">
    <text evidence="1">Belongs to the SWI5/SAE3 family.</text>
</comment>
<dbReference type="VEuPathDB" id="FungiDB:PCH_Pc20g01230"/>
<keyword evidence="3" id="KW-0234">DNA repair</keyword>
<feature type="coiled-coil region" evidence="4">
    <location>
        <begin position="16"/>
        <end position="43"/>
    </location>
</feature>
<dbReference type="AlphaFoldDB" id="B6HH47"/>
<dbReference type="OMA" id="TTVKRHI"/>
<proteinExistence type="inferred from homology"/>
<dbReference type="InterPro" id="IPR010760">
    <property type="entry name" value="DNA-repair_Swi5"/>
</dbReference>
<dbReference type="EMBL" id="AM920435">
    <property type="protein sequence ID" value="CAP85452.1"/>
    <property type="molecule type" value="Genomic_DNA"/>
</dbReference>
<protein>
    <submittedName>
        <fullName evidence="5">Pc20g01230 protein</fullName>
    </submittedName>
</protein>
<keyword evidence="6" id="KW-1185">Reference proteome</keyword>
<evidence type="ECO:0000313" key="6">
    <source>
        <dbReference type="Proteomes" id="UP000000724"/>
    </source>
</evidence>
<dbReference type="OrthoDB" id="255837at2759"/>
<dbReference type="GO" id="GO:0034974">
    <property type="term" value="C:Swi5-Swi2 complex"/>
    <property type="evidence" value="ECO:0007669"/>
    <property type="project" value="TreeGrafter"/>
</dbReference>
<dbReference type="PANTHER" id="PTHR28529">
    <property type="entry name" value="DNA REPAIR PROTEIN SWI5 HOMOLOG"/>
    <property type="match status" value="1"/>
</dbReference>
<dbReference type="Proteomes" id="UP000000724">
    <property type="component" value="Contig Pc00c20"/>
</dbReference>
<dbReference type="HOGENOM" id="CLU_106110_3_1_1"/>
<dbReference type="BioCyc" id="PCHR:PC20G01230-MONOMER"/>
<evidence type="ECO:0000313" key="5">
    <source>
        <dbReference type="EMBL" id="CAP85452.1"/>
    </source>
</evidence>
<evidence type="ECO:0000256" key="3">
    <source>
        <dbReference type="ARBA" id="ARBA00023204"/>
    </source>
</evidence>
<sequence length="97" mass="11145">MDQAKETRSFRDQERVDNLRASIASLEAKYARLEADLASVTAQLKDDYNTTCVRYTQLLHEYNDIRDVGQGLMELIADARGVRQVEVVREFGFSEED</sequence>
<dbReference type="PANTHER" id="PTHR28529:SF2">
    <property type="entry name" value="DNA REPAIR PROTEIN SWI5 HOMOLOG"/>
    <property type="match status" value="1"/>
</dbReference>
<evidence type="ECO:0000256" key="4">
    <source>
        <dbReference type="SAM" id="Coils"/>
    </source>
</evidence>
<accession>B6HH47</accession>
<dbReference type="GO" id="GO:0000709">
    <property type="term" value="P:meiotic joint molecule formation"/>
    <property type="evidence" value="ECO:0007669"/>
    <property type="project" value="TreeGrafter"/>
</dbReference>
<organism evidence="5 6">
    <name type="scientific">Penicillium rubens (strain ATCC 28089 / DSM 1075 / NRRL 1951 / Wisconsin 54-1255)</name>
    <name type="common">Penicillium chrysogenum</name>
    <dbReference type="NCBI Taxonomy" id="500485"/>
    <lineage>
        <taxon>Eukaryota</taxon>
        <taxon>Fungi</taxon>
        <taxon>Dikarya</taxon>
        <taxon>Ascomycota</taxon>
        <taxon>Pezizomycotina</taxon>
        <taxon>Eurotiomycetes</taxon>
        <taxon>Eurotiomycetidae</taxon>
        <taxon>Eurotiales</taxon>
        <taxon>Aspergillaceae</taxon>
        <taxon>Penicillium</taxon>
        <taxon>Penicillium chrysogenum species complex</taxon>
    </lineage>
</organism>
<dbReference type="Gene3D" id="1.20.5.170">
    <property type="match status" value="1"/>
</dbReference>